<dbReference type="KEGG" id="pavi:110765018"/>
<dbReference type="GO" id="GO:0003697">
    <property type="term" value="F:single-stranded DNA binding"/>
    <property type="evidence" value="ECO:0007669"/>
    <property type="project" value="InterPro"/>
</dbReference>
<proteinExistence type="predicted"/>
<dbReference type="GeneID" id="110765018"/>
<dbReference type="SUPFAM" id="SSF56731">
    <property type="entry name" value="DNA primase core"/>
    <property type="match status" value="1"/>
</dbReference>
<reference evidence="3" key="1">
    <citation type="submission" date="2025-08" db="UniProtKB">
        <authorList>
            <consortium name="RefSeq"/>
        </authorList>
    </citation>
    <scope>IDENTIFICATION</scope>
</reference>
<dbReference type="GO" id="GO:0043139">
    <property type="term" value="F:5'-3' DNA helicase activity"/>
    <property type="evidence" value="ECO:0007669"/>
    <property type="project" value="InterPro"/>
</dbReference>
<dbReference type="Gene3D" id="3.40.1360.10">
    <property type="match status" value="1"/>
</dbReference>
<feature type="domain" description="Toprim" evidence="1">
    <location>
        <begin position="242"/>
        <end position="330"/>
    </location>
</feature>
<dbReference type="Pfam" id="PF13662">
    <property type="entry name" value="Toprim_4"/>
    <property type="match status" value="1"/>
</dbReference>
<dbReference type="InterPro" id="IPR034154">
    <property type="entry name" value="TOPRIM_DnaG/twinkle"/>
</dbReference>
<dbReference type="CDD" id="cd01029">
    <property type="entry name" value="TOPRIM_primases"/>
    <property type="match status" value="1"/>
</dbReference>
<name>A0A6P5T981_PRUAV</name>
<gene>
    <name evidence="3" type="primary">LOC110765018</name>
</gene>
<dbReference type="InterPro" id="IPR006171">
    <property type="entry name" value="TOPRIM_dom"/>
</dbReference>
<dbReference type="SMART" id="SM00493">
    <property type="entry name" value="TOPRIM"/>
    <property type="match status" value="1"/>
</dbReference>
<dbReference type="InterPro" id="IPR027032">
    <property type="entry name" value="Twinkle-like"/>
</dbReference>
<organism evidence="2 3">
    <name type="scientific">Prunus avium</name>
    <name type="common">Cherry</name>
    <name type="synonym">Cerasus avium</name>
    <dbReference type="NCBI Taxonomy" id="42229"/>
    <lineage>
        <taxon>Eukaryota</taxon>
        <taxon>Viridiplantae</taxon>
        <taxon>Streptophyta</taxon>
        <taxon>Embryophyta</taxon>
        <taxon>Tracheophyta</taxon>
        <taxon>Spermatophyta</taxon>
        <taxon>Magnoliopsida</taxon>
        <taxon>eudicotyledons</taxon>
        <taxon>Gunneridae</taxon>
        <taxon>Pentapetalae</taxon>
        <taxon>rosids</taxon>
        <taxon>fabids</taxon>
        <taxon>Rosales</taxon>
        <taxon>Rosaceae</taxon>
        <taxon>Amygdaloideae</taxon>
        <taxon>Amygdaleae</taxon>
        <taxon>Prunus</taxon>
    </lineage>
</organism>
<dbReference type="Proteomes" id="UP000515124">
    <property type="component" value="Unplaced"/>
</dbReference>
<dbReference type="PANTHER" id="PTHR12873">
    <property type="entry name" value="T7-LIKE MITOCHONDRIAL DNA HELICASE"/>
    <property type="match status" value="1"/>
</dbReference>
<dbReference type="PANTHER" id="PTHR12873:SF6">
    <property type="entry name" value="TOPRIM DOMAIN-CONTAINING PROTEIN"/>
    <property type="match status" value="1"/>
</dbReference>
<protein>
    <submittedName>
        <fullName evidence="3">Primase homolog protein-like</fullName>
    </submittedName>
</protein>
<evidence type="ECO:0000313" key="2">
    <source>
        <dbReference type="Proteomes" id="UP000515124"/>
    </source>
</evidence>
<keyword evidence="2" id="KW-1185">Reference proteome</keyword>
<sequence length="392" mass="44100">MSASSLCLYRPLITVLFFSRRRLISSSLSSSSPLVRVWSYSSSHSSNGPTPPPAIVEKMEEQTIGEAKVDTLKQKMELLGIPCNDSCVPGRYTNLLCPKCNGGPSMERSLSVHIVQKGDLAMWRCFRTDCSWGDQVFIDGREAHNEVKKIVQFSGQMTEESLRLEPPGEKVTAYFSERMISDETLRRNAVMQRSGDKDTIAFTYKRNGLLVGCKFRSIEKRYWKEKGSEKTLYGIDDINDAAEIIIVEGEIDKLSVEEAGFCNCVSVPDGAPGKSSNKLPPVEKDTRYQYLRSCKQLLDKVSRIILATDNDKPGQALARDIALRLGTHRCWQVSWPKKDESSYYKDANEVLRHMGPDALRKVIENAKPYQLCISDQVVESSDMHKPERIPAS</sequence>
<evidence type="ECO:0000313" key="3">
    <source>
        <dbReference type="RefSeq" id="XP_021823764.1"/>
    </source>
</evidence>
<dbReference type="RefSeq" id="XP_021823764.1">
    <property type="nucleotide sequence ID" value="XM_021968072.1"/>
</dbReference>
<dbReference type="AlphaFoldDB" id="A0A6P5T981"/>
<accession>A0A6P5T981</accession>
<evidence type="ECO:0000259" key="1">
    <source>
        <dbReference type="SMART" id="SM00493"/>
    </source>
</evidence>